<feature type="transmembrane region" description="Helical" evidence="3">
    <location>
        <begin position="12"/>
        <end position="34"/>
    </location>
</feature>
<dbReference type="Pfam" id="PF25683">
    <property type="entry name" value="URGCP_GTPase"/>
    <property type="match status" value="1"/>
</dbReference>
<dbReference type="PANTHER" id="PTHR14819:SF25">
    <property type="entry name" value="CHROMOSOME UNDETERMINED SCAFFOLD_52, WHOLE GENOME SHOTGUN SEQUENCE"/>
    <property type="match status" value="1"/>
</dbReference>
<accession>A0A9Q1C3H1</accession>
<keyword evidence="2" id="KW-0175">Coiled coil</keyword>
<keyword evidence="3" id="KW-1133">Transmembrane helix</keyword>
<dbReference type="InterPro" id="IPR052986">
    <property type="entry name" value="VLIG_GTPase"/>
</dbReference>
<dbReference type="SUPFAM" id="SSF52540">
    <property type="entry name" value="P-loop containing nucleoside triphosphate hydrolases"/>
    <property type="match status" value="1"/>
</dbReference>
<evidence type="ECO:0000313" key="6">
    <source>
        <dbReference type="Proteomes" id="UP001152320"/>
    </source>
</evidence>
<dbReference type="PANTHER" id="PTHR14819">
    <property type="entry name" value="GTP-BINDING"/>
    <property type="match status" value="1"/>
</dbReference>
<reference evidence="5" key="1">
    <citation type="submission" date="2021-10" db="EMBL/GenBank/DDBJ databases">
        <title>Tropical sea cucumber genome reveals ecological adaptation and Cuvierian tubules defense mechanism.</title>
        <authorList>
            <person name="Chen T."/>
        </authorList>
    </citation>
    <scope>NUCLEOTIDE SEQUENCE</scope>
    <source>
        <strain evidence="5">Nanhai2018</strain>
        <tissue evidence="5">Muscle</tissue>
    </source>
</reference>
<evidence type="ECO:0000256" key="3">
    <source>
        <dbReference type="SAM" id="Phobius"/>
    </source>
</evidence>
<sequence length="1836" mass="210576">MDEDGYNENNEYGLSLRSFILPAILIAICNLVFLQPIRNFLVAGLEQHEDKRFRYTAYFAVNIFIYIFIVPLFLGTMFAPILPSVFIAIVIGYYISTVLFPAKGEEKKQKSVEDDISNQAFVEFLKSLGLDKENKLTFLDGRTIKNLSEGDTPPSDIINEFIMNISAQDPNSLRKLSSNYNTRNDEEGITTAASSRDILFALITCCDPILLQDVICKLSRSGNAVPLFVPDQDDTSKVNFLLWGLRKTTLFKFDSKTELVQTVEATNFPVCTISAIRFGEIPVSKSDVLNTLMSTSYACENRESFLNYKNDPRDSVWSKGTIECDWFLMENSKQHHSVNISYSLFNLRGDGRVFKKQVQLCTKISNIVVLFTNSAGNDDLKDFIETETTSAHIILVICSESDISFKSTSRLSVVLAKDLDTTGVSQAVLDIVRANYRDKKGPAIEDMVKICEELSISVDEQQSNYQTAKSQAIKTIGNLTPTQNMQKEFRFPLQALRKEWIKIDSEEIEGDNIEIKIADKLERKEAIRLRQVSMELSDEFRDFLSALNFEREQRKLYFAWLQIVLNHRNDNVLKPHREELCSIWYKRKEAYNLMNEGGNQSFANENEKKLENISSLEKECRMKYDGLKIDLDQYLIELGQAVECKYQLTDSFVESLSLPDIMANSMLDGIPLEIVDSEDCRSLLTYWLGEVFSALDTICQPHHTVRVVSVVGGPSTYKSTLLNSMFGVNFQVGVGKCSQGIFVQLVPVHSSIKQTLNCDYLLIIDSESLNTCEGKFSDVIERNNSIVTLLSCISDVVIVNIGKKTSQQEMQSLLEVVVRSLVKSKQIKGSAKFCLVQHLTSESNSDYNQDQKTLAIFEKVEEVIKKSTKLEGVDHKYPEIVNSFFSKEGAKNIKFVHNSHVGFPQLLNDLYSKDIMNLRHYLLQLIANCDGHAMSYVEFYQRVVDVTSALKTTNFVANFQDTNIENLKDDFIKQYREWILTVEQELMEKLTVACSEVTNSSHESIDEKLVEVKRDVTSVTKAKFTDLAQRVEEEIQSTKYESVKEQLQFFQKDITKNEEDFLQVIESSLEKSIERAKKVQQRDIRIHNETEKFLQKISETPIADSTQDELFHTFQETQGNYVEMLKGKYHSWDFDTIQDRTKSNMSYMLNQCGEKVEELIKEKELSEFAIKREKGFTMSDIHVLKDKFCISEDSNETIFEEARSDLKHLCDEHAKFETNSTKAVQIFKDVERQLHSVVESTTVYLFFSSKFICGVHRSQLSDEVHLLTKIIHDDTSDTTNSDRSIEHLWEMVDSETYEIQDAEPRKYPNLESKLEYFLRKLEKSIPIDNFLVLKEVLTVKNINNCYPLPFTLLALQRLDRYFIAMLPRMSPGDMDSIDNVVNDAKMTVISKAIAKTSLDFGGTFNEIYRMVQLCILDHDQKEEIQAAALVHLSAWSLDAFSIKRYEDEMENNVAISFQKLNKLFLAAYKTKLDEKCDELAAEIVCNEIHQALVACIEDETVHRLRESFLTKNNLFNVKRVFIGTILRDLCIHDDYNGFVNFLQNFDEFSEKWILKFLARECNKDNDSLLQNIVQNLIDSKIDAAVSAIEKTTSLQPVGESQTFSNWLSHLQQNMLTCCNAIFQERYLETLKTNIDVTDFDQFTDKLVYNLRTLTLKTSFTLPKAGSEDDTKIWLLANGGDIHLELSKLIKGCTTQCPFCGAACEDTLGAHEFHKTALHYPGGVKGWRDTVTDELFVKICTSAIASNATYRTPEMNFRPYKDYKVDYPDWDILAKDDQPMEFWKYVFAKFNKNFAKHYKCAKGNVPTEWMSYTKEQAIKSVEIAYKLCPFREHTSNY</sequence>
<evidence type="ECO:0000256" key="2">
    <source>
        <dbReference type="SAM" id="Coils"/>
    </source>
</evidence>
<gene>
    <name evidence="5" type="ORF">HOLleu_18223</name>
</gene>
<feature type="transmembrane region" description="Helical" evidence="3">
    <location>
        <begin position="55"/>
        <end position="74"/>
    </location>
</feature>
<feature type="transmembrane region" description="Helical" evidence="3">
    <location>
        <begin position="80"/>
        <end position="100"/>
    </location>
</feature>
<protein>
    <submittedName>
        <fullName evidence="5">Interferon-induced very large GTPase 1</fullName>
    </submittedName>
</protein>
<dbReference type="PROSITE" id="PS51717">
    <property type="entry name" value="G_VLIG"/>
    <property type="match status" value="1"/>
</dbReference>
<evidence type="ECO:0000259" key="4">
    <source>
        <dbReference type="PROSITE" id="PS51717"/>
    </source>
</evidence>
<feature type="domain" description="VLIG-type G" evidence="4">
    <location>
        <begin position="702"/>
        <end position="947"/>
    </location>
</feature>
<proteinExistence type="inferred from homology"/>
<dbReference type="Gene3D" id="3.40.50.300">
    <property type="entry name" value="P-loop containing nucleotide triphosphate hydrolases"/>
    <property type="match status" value="1"/>
</dbReference>
<dbReference type="GO" id="GO:0005525">
    <property type="term" value="F:GTP binding"/>
    <property type="evidence" value="ECO:0007669"/>
    <property type="project" value="InterPro"/>
</dbReference>
<feature type="coiled-coil region" evidence="2">
    <location>
        <begin position="1040"/>
        <end position="1082"/>
    </location>
</feature>
<keyword evidence="3" id="KW-0812">Transmembrane</keyword>
<dbReference type="Pfam" id="PF25496">
    <property type="entry name" value="URGCP"/>
    <property type="match status" value="1"/>
</dbReference>
<dbReference type="InterPro" id="IPR057365">
    <property type="entry name" value="URGCP"/>
</dbReference>
<dbReference type="OrthoDB" id="1597724at2759"/>
<dbReference type="InterPro" id="IPR030383">
    <property type="entry name" value="G_VLIG_dom"/>
</dbReference>
<comment type="similarity">
    <text evidence="1">Belongs to the TRAFAC class dynamin-like GTPase superfamily. Very large inducible GTPase (VLIG) family.</text>
</comment>
<dbReference type="Proteomes" id="UP001152320">
    <property type="component" value="Chromosome 8"/>
</dbReference>
<organism evidence="5 6">
    <name type="scientific">Holothuria leucospilota</name>
    <name type="common">Black long sea cucumber</name>
    <name type="synonym">Mertensiothuria leucospilota</name>
    <dbReference type="NCBI Taxonomy" id="206669"/>
    <lineage>
        <taxon>Eukaryota</taxon>
        <taxon>Metazoa</taxon>
        <taxon>Echinodermata</taxon>
        <taxon>Eleutherozoa</taxon>
        <taxon>Echinozoa</taxon>
        <taxon>Holothuroidea</taxon>
        <taxon>Aspidochirotacea</taxon>
        <taxon>Aspidochirotida</taxon>
        <taxon>Holothuriidae</taxon>
        <taxon>Holothuria</taxon>
    </lineage>
</organism>
<keyword evidence="6" id="KW-1185">Reference proteome</keyword>
<dbReference type="InterPro" id="IPR027417">
    <property type="entry name" value="P-loop_NTPase"/>
</dbReference>
<name>A0A9Q1C3H1_HOLLE</name>
<keyword evidence="3" id="KW-0472">Membrane</keyword>
<dbReference type="EMBL" id="JAIZAY010000008">
    <property type="protein sequence ID" value="KAJ8037414.1"/>
    <property type="molecule type" value="Genomic_DNA"/>
</dbReference>
<evidence type="ECO:0000256" key="1">
    <source>
        <dbReference type="ARBA" id="ARBA00006828"/>
    </source>
</evidence>
<evidence type="ECO:0000313" key="5">
    <source>
        <dbReference type="EMBL" id="KAJ8037414.1"/>
    </source>
</evidence>
<comment type="caution">
    <text evidence="5">The sequence shown here is derived from an EMBL/GenBank/DDBJ whole genome shotgun (WGS) entry which is preliminary data.</text>
</comment>